<evidence type="ECO:0000313" key="1">
    <source>
        <dbReference type="EMBL" id="SPC88787.1"/>
    </source>
</evidence>
<organism evidence="1">
    <name type="scientific">Fagus sylvatica</name>
    <name type="common">Beechnut</name>
    <dbReference type="NCBI Taxonomy" id="28930"/>
    <lineage>
        <taxon>Eukaryota</taxon>
        <taxon>Viridiplantae</taxon>
        <taxon>Streptophyta</taxon>
        <taxon>Embryophyta</taxon>
        <taxon>Tracheophyta</taxon>
        <taxon>Spermatophyta</taxon>
        <taxon>Magnoliopsida</taxon>
        <taxon>eudicotyledons</taxon>
        <taxon>Gunneridae</taxon>
        <taxon>Pentapetalae</taxon>
        <taxon>rosids</taxon>
        <taxon>fabids</taxon>
        <taxon>Fagales</taxon>
        <taxon>Fagaceae</taxon>
        <taxon>Fagus</taxon>
    </lineage>
</organism>
<sequence>MEVVVERTTKSEKRWYLIVRALYKLQCFAKHATMATSYAELQKLPMWERGSEAVFVTSHGVLRGPVALDCPHNLVPALPPPSPVSLNQTGPPLPTFFFIYLSTRSLTQTRERVPPPCLKYELCHRSSVATTRYLLNPTSYMRSASKSSTMATPTSINLKSHTLITLVEPHYLLFGLSDLKSQMREIDVREERNEKEKCK</sequence>
<dbReference type="AlphaFoldDB" id="A0A2N9FD31"/>
<accession>A0A2N9FD31</accession>
<proteinExistence type="predicted"/>
<protein>
    <submittedName>
        <fullName evidence="1">Uncharacterized protein</fullName>
    </submittedName>
</protein>
<name>A0A2N9FD31_FAGSY</name>
<gene>
    <name evidence="1" type="ORF">FSB_LOCUS16669</name>
</gene>
<reference evidence="1" key="1">
    <citation type="submission" date="2018-02" db="EMBL/GenBank/DDBJ databases">
        <authorList>
            <person name="Cohen D.B."/>
            <person name="Kent A.D."/>
        </authorList>
    </citation>
    <scope>NUCLEOTIDE SEQUENCE</scope>
</reference>
<dbReference type="EMBL" id="OIVN01001017">
    <property type="protein sequence ID" value="SPC88787.1"/>
    <property type="molecule type" value="Genomic_DNA"/>
</dbReference>